<sequence>MFKMVKTINRLEWPVKVQVPADGGKTDTHEFTAVFKLLPQAEYDKLLRTAEDDAAMLGELVQGWHGLTDEAGEELEYSLDVIKELCQYPFIRTAIFRAYGEAASGVASKN</sequence>
<proteinExistence type="predicted"/>
<dbReference type="KEGG" id="smaa:IT774_05150"/>
<evidence type="ECO:0000313" key="2">
    <source>
        <dbReference type="Proteomes" id="UP000595095"/>
    </source>
</evidence>
<accession>A0A7S9HDS0</accession>
<evidence type="ECO:0000313" key="1">
    <source>
        <dbReference type="EMBL" id="QPG06561.1"/>
    </source>
</evidence>
<dbReference type="Proteomes" id="UP000595095">
    <property type="component" value="Chromosome"/>
</dbReference>
<reference evidence="1 2" key="1">
    <citation type="submission" date="2020-11" db="EMBL/GenBank/DDBJ databases">
        <title>Complete genome sequence for Salinimonas sp. strain G2-b.</title>
        <authorList>
            <person name="Park S.-J."/>
        </authorList>
    </citation>
    <scope>NUCLEOTIDE SEQUENCE [LARGE SCALE GENOMIC DNA]</scope>
    <source>
        <strain evidence="1 2">G2-b</strain>
    </source>
</reference>
<keyword evidence="2" id="KW-1185">Reference proteome</keyword>
<name>A0A7S9HDS0_9ALTE</name>
<dbReference type="AlphaFoldDB" id="A0A7S9HDS0"/>
<protein>
    <recommendedName>
        <fullName evidence="3">Tail assembly chaperone</fullName>
    </recommendedName>
</protein>
<gene>
    <name evidence="1" type="ORF">IT774_05150</name>
</gene>
<evidence type="ECO:0008006" key="3">
    <source>
        <dbReference type="Google" id="ProtNLM"/>
    </source>
</evidence>
<dbReference type="RefSeq" id="WP_195811637.1">
    <property type="nucleotide sequence ID" value="NZ_CP064795.1"/>
</dbReference>
<organism evidence="1 2">
    <name type="scientific">Salinimonas marina</name>
    <dbReference type="NCBI Taxonomy" id="2785918"/>
    <lineage>
        <taxon>Bacteria</taxon>
        <taxon>Pseudomonadati</taxon>
        <taxon>Pseudomonadota</taxon>
        <taxon>Gammaproteobacteria</taxon>
        <taxon>Alteromonadales</taxon>
        <taxon>Alteromonadaceae</taxon>
        <taxon>Alteromonas/Salinimonas group</taxon>
        <taxon>Salinimonas</taxon>
    </lineage>
</organism>
<dbReference type="EMBL" id="CP064795">
    <property type="protein sequence ID" value="QPG06561.1"/>
    <property type="molecule type" value="Genomic_DNA"/>
</dbReference>